<dbReference type="EMBL" id="QXFX01000731">
    <property type="protein sequence ID" value="KAE9105830.1"/>
    <property type="molecule type" value="Genomic_DNA"/>
</dbReference>
<dbReference type="Proteomes" id="UP000437068">
    <property type="component" value="Unassembled WGS sequence"/>
</dbReference>
<feature type="region of interest" description="Disordered" evidence="1">
    <location>
        <begin position="1"/>
        <end position="39"/>
    </location>
</feature>
<evidence type="ECO:0000313" key="14">
    <source>
        <dbReference type="Proteomes" id="UP000437068"/>
    </source>
</evidence>
<evidence type="ECO:0000256" key="2">
    <source>
        <dbReference type="SAM" id="Phobius"/>
    </source>
</evidence>
<dbReference type="EMBL" id="QXGE01000708">
    <property type="protein sequence ID" value="KAE9305428.1"/>
    <property type="molecule type" value="Genomic_DNA"/>
</dbReference>
<feature type="compositionally biased region" description="Basic residues" evidence="1">
    <location>
        <begin position="211"/>
        <end position="221"/>
    </location>
</feature>
<dbReference type="EMBL" id="QXGA01000683">
    <property type="protein sequence ID" value="KAE9142623.1"/>
    <property type="molecule type" value="Genomic_DNA"/>
</dbReference>
<dbReference type="EMBL" id="QXFW01000678">
    <property type="protein sequence ID" value="KAE9005634.1"/>
    <property type="molecule type" value="Genomic_DNA"/>
</dbReference>
<feature type="compositionally biased region" description="Polar residues" evidence="1">
    <location>
        <begin position="1121"/>
        <end position="1137"/>
    </location>
</feature>
<feature type="region of interest" description="Disordered" evidence="1">
    <location>
        <begin position="209"/>
        <end position="262"/>
    </location>
</feature>
<dbReference type="OrthoDB" id="118323at2759"/>
<dbReference type="Proteomes" id="UP000441208">
    <property type="component" value="Unassembled WGS sequence"/>
</dbReference>
<evidence type="ECO:0008006" key="21">
    <source>
        <dbReference type="Google" id="ProtNLM"/>
    </source>
</evidence>
<dbReference type="Proteomes" id="UP000476176">
    <property type="component" value="Unassembled WGS sequence"/>
</dbReference>
<evidence type="ECO:0000313" key="10">
    <source>
        <dbReference type="EMBL" id="KAE9226038.1"/>
    </source>
</evidence>
<keyword evidence="13" id="KW-1185">Reference proteome</keyword>
<evidence type="ECO:0000313" key="12">
    <source>
        <dbReference type="Proteomes" id="UP000429523"/>
    </source>
</evidence>
<evidence type="ECO:0000313" key="8">
    <source>
        <dbReference type="EMBL" id="KAE9209418.1"/>
    </source>
</evidence>
<feature type="compositionally biased region" description="Basic and acidic residues" evidence="1">
    <location>
        <begin position="171"/>
        <end position="184"/>
    </location>
</feature>
<feature type="compositionally biased region" description="Low complexity" evidence="1">
    <location>
        <begin position="155"/>
        <end position="164"/>
    </location>
</feature>
<dbReference type="EMBL" id="QXGB01000602">
    <property type="protein sequence ID" value="KAE9209418.1"/>
    <property type="molecule type" value="Genomic_DNA"/>
</dbReference>
<evidence type="ECO:0000313" key="7">
    <source>
        <dbReference type="EMBL" id="KAE9142623.1"/>
    </source>
</evidence>
<protein>
    <recommendedName>
        <fullName evidence="21">Transmembrane protein</fullName>
    </recommendedName>
</protein>
<feature type="transmembrane region" description="Helical" evidence="2">
    <location>
        <begin position="658"/>
        <end position="676"/>
    </location>
</feature>
<evidence type="ECO:0000313" key="11">
    <source>
        <dbReference type="EMBL" id="KAE9305428.1"/>
    </source>
</evidence>
<dbReference type="EMBL" id="QXGF01000665">
    <property type="protein sequence ID" value="KAE8937066.1"/>
    <property type="molecule type" value="Genomic_DNA"/>
</dbReference>
<evidence type="ECO:0000313" key="17">
    <source>
        <dbReference type="Proteomes" id="UP000441208"/>
    </source>
</evidence>
<comment type="caution">
    <text evidence="3">The sequence shown here is derived from an EMBL/GenBank/DDBJ whole genome shotgun (WGS) entry which is preliminary data.</text>
</comment>
<feature type="compositionally biased region" description="Basic residues" evidence="1">
    <location>
        <begin position="1008"/>
        <end position="1024"/>
    </location>
</feature>
<evidence type="ECO:0000313" key="13">
    <source>
        <dbReference type="Proteomes" id="UP000433483"/>
    </source>
</evidence>
<keyword evidence="2" id="KW-0472">Membrane</keyword>
<feature type="region of interest" description="Disordered" evidence="1">
    <location>
        <begin position="915"/>
        <end position="962"/>
    </location>
</feature>
<reference evidence="12 13" key="1">
    <citation type="submission" date="2018-08" db="EMBL/GenBank/DDBJ databases">
        <title>Genomic investigation of the strawberry pathogen Phytophthora fragariae indicates pathogenicity is determined by transcriptional variation in three key races.</title>
        <authorList>
            <person name="Adams T.M."/>
            <person name="Armitage A.D."/>
            <person name="Sobczyk M.K."/>
            <person name="Bates H.J."/>
            <person name="Dunwell J.M."/>
            <person name="Nellist C.F."/>
            <person name="Harrison R.J."/>
        </authorList>
    </citation>
    <scope>NUCLEOTIDE SEQUENCE [LARGE SCALE GENOMIC DNA]</scope>
    <source>
        <strain evidence="11 14">A4</strain>
        <strain evidence="10 15">BC-1</strain>
        <strain evidence="9 19">BC-23</strain>
        <strain evidence="8 13">NOV-27</strain>
        <strain evidence="7 16">NOV-5</strain>
        <strain evidence="6 17">NOV-71</strain>
        <strain evidence="3 12">NOV-9</strain>
        <strain evidence="5 20">ONT-3</strain>
        <strain evidence="4 18">SCRP245</strain>
    </source>
</reference>
<dbReference type="EMBL" id="QXGC01000710">
    <property type="protein sequence ID" value="KAE9223739.1"/>
    <property type="molecule type" value="Genomic_DNA"/>
</dbReference>
<dbReference type="Proteomes" id="UP000440367">
    <property type="component" value="Unassembled WGS sequence"/>
</dbReference>
<feature type="transmembrane region" description="Helical" evidence="2">
    <location>
        <begin position="688"/>
        <end position="710"/>
    </location>
</feature>
<evidence type="ECO:0000313" key="18">
    <source>
        <dbReference type="Proteomes" id="UP000460718"/>
    </source>
</evidence>
<name>A0A6A3EXN7_9STRA</name>
<accession>A0A6A3EXN7</accession>
<feature type="compositionally biased region" description="Acidic residues" evidence="1">
    <location>
        <begin position="1186"/>
        <end position="1198"/>
    </location>
</feature>
<dbReference type="Proteomes" id="UP000440732">
    <property type="component" value="Unassembled WGS sequence"/>
</dbReference>
<evidence type="ECO:0000313" key="19">
    <source>
        <dbReference type="Proteomes" id="UP000476176"/>
    </source>
</evidence>
<evidence type="ECO:0000313" key="4">
    <source>
        <dbReference type="EMBL" id="KAE9005634.1"/>
    </source>
</evidence>
<dbReference type="Proteomes" id="UP000433483">
    <property type="component" value="Unassembled WGS sequence"/>
</dbReference>
<feature type="region of interest" description="Disordered" evidence="1">
    <location>
        <begin position="1007"/>
        <end position="1067"/>
    </location>
</feature>
<keyword evidence="2" id="KW-1133">Transmembrane helix</keyword>
<feature type="compositionally biased region" description="Low complexity" evidence="1">
    <location>
        <begin position="10"/>
        <end position="36"/>
    </location>
</feature>
<dbReference type="Proteomes" id="UP000429523">
    <property type="component" value="Unassembled WGS sequence"/>
</dbReference>
<dbReference type="AlphaFoldDB" id="A0A6A3EXN7"/>
<feature type="compositionally biased region" description="Acidic residues" evidence="1">
    <location>
        <begin position="245"/>
        <end position="262"/>
    </location>
</feature>
<dbReference type="EMBL" id="QXGD01000751">
    <property type="protein sequence ID" value="KAE9226038.1"/>
    <property type="molecule type" value="Genomic_DNA"/>
</dbReference>
<feature type="compositionally biased region" description="Basic and acidic residues" evidence="1">
    <location>
        <begin position="1164"/>
        <end position="1176"/>
    </location>
</feature>
<dbReference type="Proteomes" id="UP000460718">
    <property type="component" value="Unassembled WGS sequence"/>
</dbReference>
<evidence type="ECO:0000313" key="16">
    <source>
        <dbReference type="Proteomes" id="UP000440732"/>
    </source>
</evidence>
<feature type="transmembrane region" description="Helical" evidence="2">
    <location>
        <begin position="546"/>
        <end position="569"/>
    </location>
</feature>
<evidence type="ECO:0000313" key="20">
    <source>
        <dbReference type="Proteomes" id="UP000488956"/>
    </source>
</evidence>
<evidence type="ECO:0000313" key="3">
    <source>
        <dbReference type="EMBL" id="KAE8937066.1"/>
    </source>
</evidence>
<evidence type="ECO:0000313" key="5">
    <source>
        <dbReference type="EMBL" id="KAE9105830.1"/>
    </source>
</evidence>
<organism evidence="3 12">
    <name type="scientific">Phytophthora fragariae</name>
    <dbReference type="NCBI Taxonomy" id="53985"/>
    <lineage>
        <taxon>Eukaryota</taxon>
        <taxon>Sar</taxon>
        <taxon>Stramenopiles</taxon>
        <taxon>Oomycota</taxon>
        <taxon>Peronosporomycetes</taxon>
        <taxon>Peronosporales</taxon>
        <taxon>Peronosporaceae</taxon>
        <taxon>Phytophthora</taxon>
    </lineage>
</organism>
<feature type="compositionally biased region" description="Acidic residues" evidence="1">
    <location>
        <begin position="91"/>
        <end position="100"/>
    </location>
</feature>
<feature type="compositionally biased region" description="Polar residues" evidence="1">
    <location>
        <begin position="1048"/>
        <end position="1059"/>
    </location>
</feature>
<feature type="transmembrane region" description="Helical" evidence="2">
    <location>
        <begin position="742"/>
        <end position="765"/>
    </location>
</feature>
<feature type="region of interest" description="Disordered" evidence="1">
    <location>
        <begin position="88"/>
        <end position="184"/>
    </location>
</feature>
<feature type="region of interest" description="Disordered" evidence="1">
    <location>
        <begin position="1121"/>
        <end position="1225"/>
    </location>
</feature>
<evidence type="ECO:0000313" key="9">
    <source>
        <dbReference type="EMBL" id="KAE9223739.1"/>
    </source>
</evidence>
<evidence type="ECO:0000313" key="15">
    <source>
        <dbReference type="Proteomes" id="UP000440367"/>
    </source>
</evidence>
<gene>
    <name evidence="11" type="ORF">PF001_g12603</name>
    <name evidence="10" type="ORF">PF002_g14228</name>
    <name evidence="9" type="ORF">PF004_g12425</name>
    <name evidence="8" type="ORF">PF005_g11834</name>
    <name evidence="7" type="ORF">PF006_g12285</name>
    <name evidence="6" type="ORF">PF007_g13188</name>
    <name evidence="3" type="ORF">PF009_g13023</name>
    <name evidence="5" type="ORF">PF010_g12853</name>
    <name evidence="4" type="ORF">PF011_g11962</name>
</gene>
<evidence type="ECO:0000256" key="1">
    <source>
        <dbReference type="SAM" id="MobiDB-lite"/>
    </source>
</evidence>
<feature type="compositionally biased region" description="Polar residues" evidence="1">
    <location>
        <begin position="922"/>
        <end position="931"/>
    </location>
</feature>
<evidence type="ECO:0000313" key="6">
    <source>
        <dbReference type="EMBL" id="KAE9107035.1"/>
    </source>
</evidence>
<proteinExistence type="predicted"/>
<dbReference type="EMBL" id="QXFZ01000718">
    <property type="protein sequence ID" value="KAE9107035.1"/>
    <property type="molecule type" value="Genomic_DNA"/>
</dbReference>
<sequence>MASRPPPSPDAIAAANAAAATSARPPPASSESNAPSITVHRALEASQCSDLDMCSARSNPSVSSFNSSTREMHRLAVSSAFFGPLSGATEAIDETSEDSEPPASQRSISSDRGSRRRRRRGSSTGGEGLFQRVFRHRTASESALTAEEQGDDQVTQTRTLRQQLSLPLDSPNRENETPEERARRRENRTLFEELVHLANTRQPVQFDAFKVRRNSRPRSSRGKALSAQLRRSGSAETHDVAEFSSSDEEEEESSDDERDVDDETINTELLEAYIAYSKSIGHEPNIQLNPAMIPLGAEHKPRDIREDKDEDDEIDDNFTQRASYIQDRPVLKEHQHLWTGFLGTRYSKRRGCVQFWTWLLIGVGVLLWLGISLSSLQLNEVLHLDAFTVQDVQITEDFTYLHFLEEVDFHLTYTVETPTGQNQNASYFNALLLNEYEYAHYVDGEPFEYIAAGSTFRTTYAYLPHTYIDNTIKETMYFVMQPCYLERNPTADYCNTTQLPTSVYSSEKVYNLDQKKKMKKKAVWEHFNVTYLSVNPMPVACSSSGWLGGSYLLLFLPYLIITLFGLRIFQMVVHCESWQKNLERIYSRELNVPDNEVDYWQPMLWDRKVPKTKLCGPCCWKKFRRPFEPFYTWWRHENYFTWIFCPYRNERLSRGERALIVVCSLYITFYVLFIIVMLRDSWGADITIFTSVVLYAILISILPSAGKAIFKELFKLIFRQRRKYFRAKAAGGGDIKGFSFRLAFLLQFLVVVLLTLAQAPIFYIWAFRSCLFLKKFMWFGVLAAIMRMSLMGLVQDFVWYLIIKTWGWKDLCPYCTERIKHCDCFNDELLVLAVERVGPKWELIRVLDDLMAKQHHYDPQFALYTSEQLRERWEVLVERAEKHMEKIDKLRAYQEKKRLDALRHERVRRSVTSFLSFRGTMNPGQPGSGKQVNGDEDETTGRKSSEVDSTSSSTDETRNPESDVDIHVCSLREKKILELNNKIKLDTFEKHYDSNISEVFHSLTHSVQKLRRHGKHKHKSKSKSKGTSLEQIPEEGAPSDTEHETSRSKTQLGSAGSRSSDGETMWVFDTPAQRLERREEEKLQRKRAFRILNDYKIETVDNPEPAAPMLSPIFSRQGSMSAISTGAPLSTSRVSPQDSKKRPLLSTHRPASPRSEDLVILMPDEPKAKPKDKVNLDEMASGCVADDYDDDDDDDYPSDLERGNHAPRSGASDQPPPSTSRVYSVTERPQTLFRRVSASASAFAAWALNYDPNVKY</sequence>
<dbReference type="Proteomes" id="UP000488956">
    <property type="component" value="Unassembled WGS sequence"/>
</dbReference>
<keyword evidence="2" id="KW-0812">Transmembrane</keyword>